<reference evidence="3" key="1">
    <citation type="submission" date="2020-10" db="EMBL/GenBank/DDBJ databases">
        <authorList>
            <person name="Gilroy R."/>
        </authorList>
    </citation>
    <scope>NUCLEOTIDE SEQUENCE</scope>
    <source>
        <strain evidence="3">CHK195-4489</strain>
    </source>
</reference>
<protein>
    <recommendedName>
        <fullName evidence="2">Segregation and condensation protein A</fullName>
    </recommendedName>
</protein>
<proteinExistence type="predicted"/>
<evidence type="ECO:0000256" key="2">
    <source>
        <dbReference type="ARBA" id="ARBA00044777"/>
    </source>
</evidence>
<dbReference type="Gene3D" id="1.10.10.580">
    <property type="entry name" value="Structural maintenance of chromosome 1. Chain E"/>
    <property type="match status" value="1"/>
</dbReference>
<evidence type="ECO:0000313" key="3">
    <source>
        <dbReference type="EMBL" id="HIU29136.1"/>
    </source>
</evidence>
<feature type="non-terminal residue" evidence="3">
    <location>
        <position position="1"/>
    </location>
</feature>
<sequence>MASWLMHLKSKRLLPKQEKEEEEITEEELARRLAQYKKYRDATPEITERYRYWSKAYYKMPEALEFPKKYALPEIDPDVFADCFAEVRMRYRLRRNDDREKMERILKVEKVSLRDKMKQVVKSVLRRTRARFSELFSFGKSSRTEIVTGFLALLELERRKRVRAEQTENFGEIEILPGEEISEKDLNGEFGDGPIFE</sequence>
<reference evidence="3" key="2">
    <citation type="journal article" date="2021" name="PeerJ">
        <title>Extensive microbial diversity within the chicken gut microbiome revealed by metagenomics and culture.</title>
        <authorList>
            <person name="Gilroy R."/>
            <person name="Ravi A."/>
            <person name="Getino M."/>
            <person name="Pursley I."/>
            <person name="Horton D.L."/>
            <person name="Alikhan N.F."/>
            <person name="Baker D."/>
            <person name="Gharbi K."/>
            <person name="Hall N."/>
            <person name="Watson M."/>
            <person name="Adriaenssens E.M."/>
            <person name="Foster-Nyarko E."/>
            <person name="Jarju S."/>
            <person name="Secka A."/>
            <person name="Antonio M."/>
            <person name="Oren A."/>
            <person name="Chaudhuri R.R."/>
            <person name="La Ragione R."/>
            <person name="Hildebrand F."/>
            <person name="Pallen M.J."/>
        </authorList>
    </citation>
    <scope>NUCLEOTIDE SEQUENCE</scope>
    <source>
        <strain evidence="3">CHK195-4489</strain>
    </source>
</reference>
<accession>A0A9D1L9R2</accession>
<keyword evidence="1" id="KW-0159">Chromosome partition</keyword>
<organism evidence="3 4">
    <name type="scientific">Candidatus Egerieisoma faecipullorum</name>
    <dbReference type="NCBI Taxonomy" id="2840963"/>
    <lineage>
        <taxon>Bacteria</taxon>
        <taxon>Bacillati</taxon>
        <taxon>Bacillota</taxon>
        <taxon>Clostridia</taxon>
        <taxon>Eubacteriales</taxon>
        <taxon>Clostridiaceae</taxon>
        <taxon>Clostridiaceae incertae sedis</taxon>
        <taxon>Candidatus Egerieisoma</taxon>
    </lineage>
</organism>
<evidence type="ECO:0000313" key="4">
    <source>
        <dbReference type="Proteomes" id="UP000824089"/>
    </source>
</evidence>
<dbReference type="EMBL" id="DVMM01000050">
    <property type="protein sequence ID" value="HIU29136.1"/>
    <property type="molecule type" value="Genomic_DNA"/>
</dbReference>
<dbReference type="AlphaFoldDB" id="A0A9D1L9R2"/>
<dbReference type="InterPro" id="IPR003768">
    <property type="entry name" value="ScpA"/>
</dbReference>
<comment type="caution">
    <text evidence="3">The sequence shown here is derived from an EMBL/GenBank/DDBJ whole genome shotgun (WGS) entry which is preliminary data.</text>
</comment>
<dbReference type="GO" id="GO:0007059">
    <property type="term" value="P:chromosome segregation"/>
    <property type="evidence" value="ECO:0007669"/>
    <property type="project" value="UniProtKB-KW"/>
</dbReference>
<gene>
    <name evidence="3" type="ORF">IAD50_02440</name>
</gene>
<dbReference type="PANTHER" id="PTHR33969:SF2">
    <property type="entry name" value="SEGREGATION AND CONDENSATION PROTEIN A"/>
    <property type="match status" value="1"/>
</dbReference>
<dbReference type="PANTHER" id="PTHR33969">
    <property type="entry name" value="SEGREGATION AND CONDENSATION PROTEIN A"/>
    <property type="match status" value="1"/>
</dbReference>
<evidence type="ECO:0000256" key="1">
    <source>
        <dbReference type="ARBA" id="ARBA00022829"/>
    </source>
</evidence>
<dbReference type="InterPro" id="IPR023093">
    <property type="entry name" value="ScpA-like_C"/>
</dbReference>
<name>A0A9D1L9R2_9CLOT</name>
<dbReference type="Pfam" id="PF02616">
    <property type="entry name" value="SMC_ScpA"/>
    <property type="match status" value="1"/>
</dbReference>
<dbReference type="Proteomes" id="UP000824089">
    <property type="component" value="Unassembled WGS sequence"/>
</dbReference>